<keyword evidence="1" id="KW-0175">Coiled coil</keyword>
<protein>
    <submittedName>
        <fullName evidence="3">E3 ubiquitin-protein ligase TRIM38-like</fullName>
    </submittedName>
</protein>
<name>A0A8B7QRV8_HIPAR</name>
<gene>
    <name evidence="3" type="primary">LOC109378602</name>
</gene>
<evidence type="ECO:0000256" key="1">
    <source>
        <dbReference type="SAM" id="Coils"/>
    </source>
</evidence>
<evidence type="ECO:0000313" key="3">
    <source>
        <dbReference type="RefSeq" id="XP_019490463.1"/>
    </source>
</evidence>
<organism evidence="2 3">
    <name type="scientific">Hipposideros armiger</name>
    <name type="common">Great Himalayan leaf-nosed bat</name>
    <dbReference type="NCBI Taxonomy" id="186990"/>
    <lineage>
        <taxon>Eukaryota</taxon>
        <taxon>Metazoa</taxon>
        <taxon>Chordata</taxon>
        <taxon>Craniata</taxon>
        <taxon>Vertebrata</taxon>
        <taxon>Euteleostomi</taxon>
        <taxon>Mammalia</taxon>
        <taxon>Eutheria</taxon>
        <taxon>Laurasiatheria</taxon>
        <taxon>Chiroptera</taxon>
        <taxon>Yinpterochiroptera</taxon>
        <taxon>Rhinolophoidea</taxon>
        <taxon>Hipposideridae</taxon>
        <taxon>Hipposideros</taxon>
    </lineage>
</organism>
<feature type="coiled-coil region" evidence="1">
    <location>
        <begin position="51"/>
        <end position="89"/>
    </location>
</feature>
<keyword evidence="2" id="KW-1185">Reference proteome</keyword>
<evidence type="ECO:0000313" key="2">
    <source>
        <dbReference type="Proteomes" id="UP000694851"/>
    </source>
</evidence>
<dbReference type="Proteomes" id="UP000694851">
    <property type="component" value="Unplaced"/>
</dbReference>
<dbReference type="AlphaFoldDB" id="A0A8B7QRV8"/>
<dbReference type="KEGG" id="hai:109378602"/>
<sequence>MKQKEFMTKQITEWNRKVKLQRQKIQDDFKDLHSFLQEEEKSFLWRLEKENEQTLKALRDSEASLQRKRRELESHIQHLEDRCQGSAQKLLQVRLGTQRKERWGLSLSDGGDNGEAG</sequence>
<dbReference type="RefSeq" id="XP_019490463.1">
    <property type="nucleotide sequence ID" value="XM_019634918.1"/>
</dbReference>
<reference evidence="3" key="1">
    <citation type="submission" date="2025-08" db="UniProtKB">
        <authorList>
            <consortium name="RefSeq"/>
        </authorList>
    </citation>
    <scope>IDENTIFICATION</scope>
    <source>
        <tissue evidence="3">Muscle</tissue>
    </source>
</reference>
<dbReference type="OrthoDB" id="9838265at2759"/>
<dbReference type="GeneID" id="109378602"/>
<proteinExistence type="predicted"/>
<accession>A0A8B7QRV8</accession>